<proteinExistence type="predicted"/>
<dbReference type="Proteomes" id="UP000199421">
    <property type="component" value="Unassembled WGS sequence"/>
</dbReference>
<dbReference type="STRING" id="407022.SAMN05661044_05495"/>
<evidence type="ECO:0000313" key="1">
    <source>
        <dbReference type="EMBL" id="SEM56129.1"/>
    </source>
</evidence>
<dbReference type="AlphaFoldDB" id="A0A1H7ZF30"/>
<evidence type="ECO:0000313" key="2">
    <source>
        <dbReference type="Proteomes" id="UP000199421"/>
    </source>
</evidence>
<accession>A0A1H7ZF30</accession>
<sequence length="137" mass="15652">MRIIDYIIQKGYLWSQITKLLENLYKVDAEQDSVVCAAYGSELLDDTRMVDQPLEKSVTHQITMGDFAQLGQIPYLLVPFHGEAEATKTKKKYNVLNSKILVVNPAQDELERAIASEVPFPWNQFKLYALSQDIETN</sequence>
<protein>
    <submittedName>
        <fullName evidence="1">Uncharacterized protein</fullName>
    </submittedName>
</protein>
<dbReference type="EMBL" id="FOAF01000016">
    <property type="protein sequence ID" value="SEM56129.1"/>
    <property type="molecule type" value="Genomic_DNA"/>
</dbReference>
<dbReference type="OrthoDB" id="9950639at2"/>
<name>A0A1H7ZF30_OLID1</name>
<dbReference type="RefSeq" id="WP_093332828.1">
    <property type="nucleotide sequence ID" value="NZ_FOAF01000016.1"/>
</dbReference>
<gene>
    <name evidence="1" type="ORF">SAMN05661044_05495</name>
</gene>
<reference evidence="2" key="1">
    <citation type="submission" date="2016-10" db="EMBL/GenBank/DDBJ databases">
        <authorList>
            <person name="Varghese N."/>
            <person name="Submissions S."/>
        </authorList>
    </citation>
    <scope>NUCLEOTIDE SEQUENCE [LARGE SCALE GENOMIC DNA]</scope>
    <source>
        <strain evidence="2">DSM 18733</strain>
    </source>
</reference>
<organism evidence="1 2">
    <name type="scientific">Olivibacter domesticus</name>
    <name type="common">Pseudosphingobacterium domesticum</name>
    <dbReference type="NCBI Taxonomy" id="407022"/>
    <lineage>
        <taxon>Bacteria</taxon>
        <taxon>Pseudomonadati</taxon>
        <taxon>Bacteroidota</taxon>
        <taxon>Sphingobacteriia</taxon>
        <taxon>Sphingobacteriales</taxon>
        <taxon>Sphingobacteriaceae</taxon>
        <taxon>Olivibacter</taxon>
    </lineage>
</organism>
<keyword evidence="2" id="KW-1185">Reference proteome</keyword>